<dbReference type="AlphaFoldDB" id="A0A9P6ZPN6"/>
<dbReference type="OrthoDB" id="2343366at2759"/>
<dbReference type="Proteomes" id="UP000714275">
    <property type="component" value="Unassembled WGS sequence"/>
</dbReference>
<keyword evidence="3" id="KW-1185">Reference proteome</keyword>
<comment type="caution">
    <text evidence="2">The sequence shown here is derived from an EMBL/GenBank/DDBJ whole genome shotgun (WGS) entry which is preliminary data.</text>
</comment>
<proteinExistence type="predicted"/>
<feature type="region of interest" description="Disordered" evidence="1">
    <location>
        <begin position="91"/>
        <end position="115"/>
    </location>
</feature>
<reference evidence="2" key="1">
    <citation type="journal article" date="2020" name="New Phytol.">
        <title>Comparative genomics reveals dynamic genome evolution in host specialist ectomycorrhizal fungi.</title>
        <authorList>
            <person name="Lofgren L.A."/>
            <person name="Nguyen N.H."/>
            <person name="Vilgalys R."/>
            <person name="Ruytinx J."/>
            <person name="Liao H.L."/>
            <person name="Branco S."/>
            <person name="Kuo A."/>
            <person name="LaButti K."/>
            <person name="Lipzen A."/>
            <person name="Andreopoulos W."/>
            <person name="Pangilinan J."/>
            <person name="Riley R."/>
            <person name="Hundley H."/>
            <person name="Na H."/>
            <person name="Barry K."/>
            <person name="Grigoriev I.V."/>
            <person name="Stajich J.E."/>
            <person name="Kennedy P.G."/>
        </authorList>
    </citation>
    <scope>NUCLEOTIDE SEQUENCE</scope>
    <source>
        <strain evidence="2">DOB743</strain>
    </source>
</reference>
<name>A0A9P6ZPN6_9AGAM</name>
<sequence>MSMDNDHKINLADASVSFSSQPSFQRYVVERSPHPRLLKPEARFTPTPAKLKPHLQPVNLRDSLPAVPKLTSDLPDDSVKSIIQRSYHTIQPVYQTQRHPPSTKHTQTLSPGTPTPPQCTLLISQSLYGCYAQRSGIDDMDESVELGPSVIPANDALVVTLDFEGMLNQSSLQHYVLKCRLNQQKLTHNTAGEFLHTVKTLMAKLKANDWALCQNFHWREGCYSPSREAAIQVLSHAWGDYGSRHHMPEDLWIENLLTHIDSLVHLRVAHVREWISSNIARFQSREASMSS</sequence>
<evidence type="ECO:0000256" key="1">
    <source>
        <dbReference type="SAM" id="MobiDB-lite"/>
    </source>
</evidence>
<accession>A0A9P6ZPN6</accession>
<protein>
    <submittedName>
        <fullName evidence="2">Uncharacterized protein</fullName>
    </submittedName>
</protein>
<evidence type="ECO:0000313" key="2">
    <source>
        <dbReference type="EMBL" id="KAG1774424.1"/>
    </source>
</evidence>
<dbReference type="EMBL" id="JABBWD010000042">
    <property type="protein sequence ID" value="KAG1774424.1"/>
    <property type="molecule type" value="Genomic_DNA"/>
</dbReference>
<organism evidence="2 3">
    <name type="scientific">Suillus placidus</name>
    <dbReference type="NCBI Taxonomy" id="48579"/>
    <lineage>
        <taxon>Eukaryota</taxon>
        <taxon>Fungi</taxon>
        <taxon>Dikarya</taxon>
        <taxon>Basidiomycota</taxon>
        <taxon>Agaricomycotina</taxon>
        <taxon>Agaricomycetes</taxon>
        <taxon>Agaricomycetidae</taxon>
        <taxon>Boletales</taxon>
        <taxon>Suillineae</taxon>
        <taxon>Suillaceae</taxon>
        <taxon>Suillus</taxon>
    </lineage>
</organism>
<evidence type="ECO:0000313" key="3">
    <source>
        <dbReference type="Proteomes" id="UP000714275"/>
    </source>
</evidence>
<gene>
    <name evidence="2" type="ORF">EV702DRAFT_1047779</name>
</gene>
<feature type="compositionally biased region" description="Polar residues" evidence="1">
    <location>
        <begin position="91"/>
        <end position="112"/>
    </location>
</feature>